<reference evidence="17" key="1">
    <citation type="submission" date="2020-07" db="EMBL/GenBank/DDBJ databases">
        <title>Huge and variable diversity of episymbiotic CPR bacteria and DPANN archaea in groundwater ecosystems.</title>
        <authorList>
            <person name="He C.Y."/>
            <person name="Keren R."/>
            <person name="Whittaker M."/>
            <person name="Farag I.F."/>
            <person name="Doudna J."/>
            <person name="Cate J.H.D."/>
            <person name="Banfield J.F."/>
        </authorList>
    </citation>
    <scope>NUCLEOTIDE SEQUENCE</scope>
    <source>
        <strain evidence="17">NC_groundwater_1813_Pr3_B-0.1um_71_17</strain>
    </source>
</reference>
<dbReference type="Gene3D" id="1.10.287.130">
    <property type="match status" value="1"/>
</dbReference>
<dbReference type="Gene3D" id="1.10.15.40">
    <property type="entry name" value="Electron transport complex subunit B, putative Fe-S cluster"/>
    <property type="match status" value="1"/>
</dbReference>
<dbReference type="InterPro" id="IPR017900">
    <property type="entry name" value="4Fe4S_Fe_S_CS"/>
</dbReference>
<dbReference type="InterPro" id="IPR003661">
    <property type="entry name" value="HisK_dim/P_dom"/>
</dbReference>
<dbReference type="Pfam" id="PF02906">
    <property type="entry name" value="Fe_hyd_lg_C"/>
    <property type="match status" value="1"/>
</dbReference>
<evidence type="ECO:0000313" key="18">
    <source>
        <dbReference type="Proteomes" id="UP000696931"/>
    </source>
</evidence>
<sequence length="683" mass="72263">MSTAFITTVTERCRMCYACVRECPVKAIRITDGQARVIAERCIACGNCVRVCSQHAKLLRSSVEEARALIASGREVAAIVAPSFPAEFPGTGGAVLAGTIRRLGFTYVAEVSFGADLVAREYARLLGEDGRRRWISTTCPATARYVERHAPAQTEALAPIVSPMIAMARVMRKLHGPALAVVFVGPCIAKKLEAQDPEVAGEVDVVLTFGELRQMFAEDGVALGDAPARDFDPPHGGLGGLFPVSRGIVRAAGMDEDLLTGDVIATQGRRHLVEGVREFAAGDLGARLLEALCCEGCVSGPGMTSERSLFQRQAQVRAHVGARLHALDREHWEAQLTLLGDVKLRRGWRAQDQRIGTPRRETVEAILARMGKASASDELNCGACGYDSCVAHAVAIHENLAETAMCLPHTIEQLRVTLRELAAAQEALVQSEKLASMGQLAAGIAHEVNNPLGVVLMYSHLLLDECRAKLGTAAAAGGANGAGGAGGAGPALPDGAGGAGLVQDLALITEQAERCKRIVSGLLHFARQNKLSRARVTLPEVADLALRATAIPAGVTVRTVRRLADPAAELERDLMVQVLANLLSNAVGAMPHGGVITLRMSDEAQRVTFEVEDTGTGIAPEHLPRLFDPFFTTKPMGKGTGLGLSVSYGIVKLHGGDIRVVSRSDPAQGPTGTTFTVTVPRKG</sequence>
<dbReference type="InterPro" id="IPR003594">
    <property type="entry name" value="HATPase_dom"/>
</dbReference>
<dbReference type="InterPro" id="IPR007202">
    <property type="entry name" value="4Fe-4S_dom"/>
</dbReference>
<feature type="domain" description="4Fe-4S ferredoxin-type" evidence="15">
    <location>
        <begin position="34"/>
        <end position="62"/>
    </location>
</feature>
<keyword evidence="11" id="KW-0902">Two-component regulatory system</keyword>
<comment type="caution">
    <text evidence="17">The sequence shown here is derived from an EMBL/GenBank/DDBJ whole genome shotgun (WGS) entry which is preliminary data.</text>
</comment>
<dbReference type="PROSITE" id="PS51379">
    <property type="entry name" value="4FE4S_FER_2"/>
    <property type="match status" value="2"/>
</dbReference>
<evidence type="ECO:0000256" key="6">
    <source>
        <dbReference type="ARBA" id="ARBA00022723"/>
    </source>
</evidence>
<dbReference type="Pfam" id="PF02518">
    <property type="entry name" value="HATPase_c"/>
    <property type="match status" value="1"/>
</dbReference>
<keyword evidence="8" id="KW-0418">Kinase</keyword>
<dbReference type="Proteomes" id="UP000696931">
    <property type="component" value="Unassembled WGS sequence"/>
</dbReference>
<dbReference type="EMBL" id="JACRIW010000103">
    <property type="protein sequence ID" value="MBI5170693.1"/>
    <property type="molecule type" value="Genomic_DNA"/>
</dbReference>
<dbReference type="EC" id="2.7.13.3" evidence="2"/>
<dbReference type="SUPFAM" id="SSF47384">
    <property type="entry name" value="Homodimeric domain of signal transducing histidine kinase"/>
    <property type="match status" value="1"/>
</dbReference>
<dbReference type="InterPro" id="IPR036097">
    <property type="entry name" value="HisK_dim/P_sf"/>
</dbReference>
<evidence type="ECO:0000259" key="15">
    <source>
        <dbReference type="PROSITE" id="PS51379"/>
    </source>
</evidence>
<dbReference type="PROSITE" id="PS51656">
    <property type="entry name" value="4FE4S"/>
    <property type="match status" value="1"/>
</dbReference>
<evidence type="ECO:0000259" key="16">
    <source>
        <dbReference type="PROSITE" id="PS51656"/>
    </source>
</evidence>
<dbReference type="Pfam" id="PF13237">
    <property type="entry name" value="Fer4_10"/>
    <property type="match status" value="1"/>
</dbReference>
<dbReference type="InterPro" id="IPR009016">
    <property type="entry name" value="Fe_hydrogenase"/>
</dbReference>
<evidence type="ECO:0000256" key="9">
    <source>
        <dbReference type="ARBA" id="ARBA00022840"/>
    </source>
</evidence>
<evidence type="ECO:0000256" key="1">
    <source>
        <dbReference type="ARBA" id="ARBA00000085"/>
    </source>
</evidence>
<keyword evidence="7" id="KW-0547">Nucleotide-binding</keyword>
<dbReference type="GO" id="GO:0051539">
    <property type="term" value="F:4 iron, 4 sulfur cluster binding"/>
    <property type="evidence" value="ECO:0007669"/>
    <property type="project" value="UniProtKB-KW"/>
</dbReference>
<dbReference type="InterPro" id="IPR004108">
    <property type="entry name" value="Fe_hydrogenase_lsu_C"/>
</dbReference>
<dbReference type="Gene3D" id="3.40.950.10">
    <property type="entry name" value="Fe-only Hydrogenase (Larger Subunit), Chain L, domain 3"/>
    <property type="match status" value="1"/>
</dbReference>
<dbReference type="PRINTS" id="PR00344">
    <property type="entry name" value="BCTRLSENSOR"/>
</dbReference>
<dbReference type="Gene3D" id="3.40.50.1780">
    <property type="match status" value="1"/>
</dbReference>
<dbReference type="GO" id="GO:0046872">
    <property type="term" value="F:metal ion binding"/>
    <property type="evidence" value="ECO:0007669"/>
    <property type="project" value="UniProtKB-KW"/>
</dbReference>
<comment type="catalytic activity">
    <reaction evidence="1">
        <text>ATP + protein L-histidine = ADP + protein N-phospho-L-histidine.</text>
        <dbReference type="EC" id="2.7.13.3"/>
    </reaction>
</comment>
<evidence type="ECO:0000256" key="7">
    <source>
        <dbReference type="ARBA" id="ARBA00022741"/>
    </source>
</evidence>
<dbReference type="PANTHER" id="PTHR43065:SF10">
    <property type="entry name" value="PEROXIDE STRESS-ACTIVATED HISTIDINE KINASE MAK3"/>
    <property type="match status" value="1"/>
</dbReference>
<keyword evidence="3" id="KW-0004">4Fe-4S</keyword>
<evidence type="ECO:0000313" key="17">
    <source>
        <dbReference type="EMBL" id="MBI5170693.1"/>
    </source>
</evidence>
<dbReference type="SMART" id="SM00387">
    <property type="entry name" value="HATPase_c"/>
    <property type="match status" value="1"/>
</dbReference>
<evidence type="ECO:0000256" key="5">
    <source>
        <dbReference type="ARBA" id="ARBA00022679"/>
    </source>
</evidence>
<accession>A0A933SI01</accession>
<proteinExistence type="predicted"/>
<organism evidence="17 18">
    <name type="scientific">Eiseniibacteriota bacterium</name>
    <dbReference type="NCBI Taxonomy" id="2212470"/>
    <lineage>
        <taxon>Bacteria</taxon>
        <taxon>Candidatus Eiseniibacteriota</taxon>
    </lineage>
</organism>
<dbReference type="SUPFAM" id="SSF54862">
    <property type="entry name" value="4Fe-4S ferredoxins"/>
    <property type="match status" value="1"/>
</dbReference>
<dbReference type="AlphaFoldDB" id="A0A933SI01"/>
<keyword evidence="5" id="KW-0808">Transferase</keyword>
<keyword evidence="9" id="KW-0067">ATP-binding</keyword>
<dbReference type="InterPro" id="IPR036890">
    <property type="entry name" value="HATPase_C_sf"/>
</dbReference>
<evidence type="ECO:0000256" key="4">
    <source>
        <dbReference type="ARBA" id="ARBA00022553"/>
    </source>
</evidence>
<evidence type="ECO:0000256" key="13">
    <source>
        <dbReference type="SAM" id="MobiDB-lite"/>
    </source>
</evidence>
<dbReference type="PROSITE" id="PS00198">
    <property type="entry name" value="4FE4S_FER_1"/>
    <property type="match status" value="1"/>
</dbReference>
<keyword evidence="6" id="KW-0479">Metal-binding</keyword>
<dbReference type="SUPFAM" id="SSF53920">
    <property type="entry name" value="Fe-only hydrogenase"/>
    <property type="match status" value="1"/>
</dbReference>
<evidence type="ECO:0000256" key="8">
    <source>
        <dbReference type="ARBA" id="ARBA00022777"/>
    </source>
</evidence>
<evidence type="ECO:0000259" key="14">
    <source>
        <dbReference type="PROSITE" id="PS50109"/>
    </source>
</evidence>
<dbReference type="GO" id="GO:0000155">
    <property type="term" value="F:phosphorelay sensor kinase activity"/>
    <property type="evidence" value="ECO:0007669"/>
    <property type="project" value="InterPro"/>
</dbReference>
<evidence type="ECO:0000256" key="3">
    <source>
        <dbReference type="ARBA" id="ARBA00022485"/>
    </source>
</evidence>
<evidence type="ECO:0000256" key="12">
    <source>
        <dbReference type="ARBA" id="ARBA00023014"/>
    </source>
</evidence>
<dbReference type="Gene3D" id="3.30.70.20">
    <property type="match status" value="1"/>
</dbReference>
<feature type="domain" description="Histidine kinase" evidence="14">
    <location>
        <begin position="443"/>
        <end position="683"/>
    </location>
</feature>
<gene>
    <name evidence="17" type="ORF">HZA61_14485</name>
</gene>
<dbReference type="Gene3D" id="3.30.565.10">
    <property type="entry name" value="Histidine kinase-like ATPase, C-terminal domain"/>
    <property type="match status" value="1"/>
</dbReference>
<evidence type="ECO:0000256" key="2">
    <source>
        <dbReference type="ARBA" id="ARBA00012438"/>
    </source>
</evidence>
<feature type="region of interest" description="Disordered" evidence="13">
    <location>
        <begin position="663"/>
        <end position="683"/>
    </location>
</feature>
<feature type="domain" description="4Fe-4S" evidence="16">
    <location>
        <begin position="361"/>
        <end position="424"/>
    </location>
</feature>
<evidence type="ECO:0000256" key="10">
    <source>
        <dbReference type="ARBA" id="ARBA00023004"/>
    </source>
</evidence>
<dbReference type="Pfam" id="PF04060">
    <property type="entry name" value="FeS"/>
    <property type="match status" value="1"/>
</dbReference>
<feature type="compositionally biased region" description="Low complexity" evidence="13">
    <location>
        <begin position="669"/>
        <end position="683"/>
    </location>
</feature>
<dbReference type="PANTHER" id="PTHR43065">
    <property type="entry name" value="SENSOR HISTIDINE KINASE"/>
    <property type="match status" value="1"/>
</dbReference>
<evidence type="ECO:0000256" key="11">
    <source>
        <dbReference type="ARBA" id="ARBA00023012"/>
    </source>
</evidence>
<dbReference type="SUPFAM" id="SSF55874">
    <property type="entry name" value="ATPase domain of HSP90 chaperone/DNA topoisomerase II/histidine kinase"/>
    <property type="match status" value="1"/>
</dbReference>
<dbReference type="SMART" id="SM00388">
    <property type="entry name" value="HisKA"/>
    <property type="match status" value="1"/>
</dbReference>
<keyword evidence="4" id="KW-0597">Phosphoprotein</keyword>
<dbReference type="PROSITE" id="PS50109">
    <property type="entry name" value="HIS_KIN"/>
    <property type="match status" value="1"/>
</dbReference>
<name>A0A933SI01_UNCEI</name>
<keyword evidence="12" id="KW-0411">Iron-sulfur</keyword>
<keyword evidence="10" id="KW-0408">Iron</keyword>
<feature type="domain" description="4Fe-4S ferredoxin-type" evidence="15">
    <location>
        <begin position="4"/>
        <end position="33"/>
    </location>
</feature>
<dbReference type="CDD" id="cd00082">
    <property type="entry name" value="HisKA"/>
    <property type="match status" value="1"/>
</dbReference>
<dbReference type="InterPro" id="IPR005467">
    <property type="entry name" value="His_kinase_dom"/>
</dbReference>
<dbReference type="GO" id="GO:0005524">
    <property type="term" value="F:ATP binding"/>
    <property type="evidence" value="ECO:0007669"/>
    <property type="project" value="UniProtKB-KW"/>
</dbReference>
<protein>
    <recommendedName>
        <fullName evidence="2">histidine kinase</fullName>
        <ecNumber evidence="2">2.7.13.3</ecNumber>
    </recommendedName>
</protein>
<dbReference type="InterPro" id="IPR017896">
    <property type="entry name" value="4Fe4S_Fe-S-bd"/>
</dbReference>
<dbReference type="InterPro" id="IPR004358">
    <property type="entry name" value="Sig_transdc_His_kin-like_C"/>
</dbReference>